<feature type="domain" description="ABC transporter" evidence="7">
    <location>
        <begin position="6"/>
        <end position="250"/>
    </location>
</feature>
<dbReference type="Proteomes" id="UP000245433">
    <property type="component" value="Unassembled WGS sequence"/>
</dbReference>
<dbReference type="InterPro" id="IPR017871">
    <property type="entry name" value="ABC_transporter-like_CS"/>
</dbReference>
<dbReference type="AlphaFoldDB" id="A0A2U1D4I6"/>
<dbReference type="GO" id="GO:0005886">
    <property type="term" value="C:plasma membrane"/>
    <property type="evidence" value="ECO:0007669"/>
    <property type="project" value="UniProtKB-SubCell"/>
</dbReference>
<dbReference type="SMART" id="SM00382">
    <property type="entry name" value="AAA"/>
    <property type="match status" value="1"/>
</dbReference>
<dbReference type="PROSITE" id="PS50893">
    <property type="entry name" value="ABC_TRANSPORTER_2"/>
    <property type="match status" value="1"/>
</dbReference>
<evidence type="ECO:0000256" key="2">
    <source>
        <dbReference type="ARBA" id="ARBA00022448"/>
    </source>
</evidence>
<dbReference type="OrthoDB" id="9776369at2"/>
<dbReference type="Pfam" id="PF00005">
    <property type="entry name" value="ABC_tran"/>
    <property type="match status" value="1"/>
</dbReference>
<dbReference type="InterPro" id="IPR027417">
    <property type="entry name" value="P-loop_NTPase"/>
</dbReference>
<sequence>MTKAVISLKNINVVVGEHTKIIDDLNLDIHQGDFISILGTNGAGKSTLFNTIAGNLSPQSGQILHNGQDITQHSAVQRTKMIARVFQDPKMGTAPRMTVSENLLLAEKRGEHRNLRSRGLSKEKLAEYATITAKMGNNLDQRLQTPTGDLSGGQRQALSFLMATRVKPELLLLDEHTAALDPKTSDQLMAATNQQILDNQLTALMITHNLEDALQYGNRLLILNAGKIVLDVNGPEKQALTEDQLLTYFTF</sequence>
<organism evidence="8 9">
    <name type="scientific">Convivina intestini</name>
    <dbReference type="NCBI Taxonomy" id="1505726"/>
    <lineage>
        <taxon>Bacteria</taxon>
        <taxon>Bacillati</taxon>
        <taxon>Bacillota</taxon>
        <taxon>Bacilli</taxon>
        <taxon>Lactobacillales</taxon>
        <taxon>Lactobacillaceae</taxon>
        <taxon>Convivina</taxon>
    </lineage>
</organism>
<comment type="caution">
    <text evidence="8">The sequence shown here is derived from an EMBL/GenBank/DDBJ whole genome shotgun (WGS) entry which is preliminary data.</text>
</comment>
<dbReference type="PROSITE" id="PS00211">
    <property type="entry name" value="ABC_TRANSPORTER_1"/>
    <property type="match status" value="1"/>
</dbReference>
<dbReference type="GO" id="GO:0022857">
    <property type="term" value="F:transmembrane transporter activity"/>
    <property type="evidence" value="ECO:0007669"/>
    <property type="project" value="UniProtKB-ARBA"/>
</dbReference>
<accession>A0A2U1D4I6</accession>
<evidence type="ECO:0000259" key="7">
    <source>
        <dbReference type="PROSITE" id="PS50893"/>
    </source>
</evidence>
<dbReference type="InterPro" id="IPR003439">
    <property type="entry name" value="ABC_transporter-like_ATP-bd"/>
</dbReference>
<dbReference type="SUPFAM" id="SSF52540">
    <property type="entry name" value="P-loop containing nucleoside triphosphate hydrolases"/>
    <property type="match status" value="1"/>
</dbReference>
<keyword evidence="3" id="KW-1003">Cell membrane</keyword>
<dbReference type="PANTHER" id="PTHR42788">
    <property type="entry name" value="TAURINE IMPORT ATP-BINDING PROTEIN-RELATED"/>
    <property type="match status" value="1"/>
</dbReference>
<dbReference type="RefSeq" id="WP_089939912.1">
    <property type="nucleotide sequence ID" value="NZ_CAKOEX010000012.1"/>
</dbReference>
<evidence type="ECO:0000256" key="5">
    <source>
        <dbReference type="ARBA" id="ARBA00022840"/>
    </source>
</evidence>
<keyword evidence="4" id="KW-0547">Nucleotide-binding</keyword>
<dbReference type="CDD" id="cd03225">
    <property type="entry name" value="ABC_cobalt_CbiO_domain1"/>
    <property type="match status" value="1"/>
</dbReference>
<dbReference type="InterPro" id="IPR015856">
    <property type="entry name" value="ABC_transpr_CbiO/EcfA_su"/>
</dbReference>
<dbReference type="Gene3D" id="3.40.50.300">
    <property type="entry name" value="P-loop containing nucleotide triphosphate hydrolases"/>
    <property type="match status" value="1"/>
</dbReference>
<evidence type="ECO:0000313" key="8">
    <source>
        <dbReference type="EMBL" id="PVY82581.1"/>
    </source>
</evidence>
<dbReference type="InterPro" id="IPR050166">
    <property type="entry name" value="ABC_transporter_ATP-bind"/>
</dbReference>
<evidence type="ECO:0000313" key="9">
    <source>
        <dbReference type="Proteomes" id="UP000245433"/>
    </source>
</evidence>
<comment type="subcellular location">
    <subcellularLocation>
        <location evidence="1">Cell membrane</location>
        <topology evidence="1">Peripheral membrane protein</topology>
    </subcellularLocation>
</comment>
<dbReference type="GO" id="GO:0016887">
    <property type="term" value="F:ATP hydrolysis activity"/>
    <property type="evidence" value="ECO:0007669"/>
    <property type="project" value="InterPro"/>
</dbReference>
<gene>
    <name evidence="8" type="ORF">C7384_11118</name>
</gene>
<proteinExistence type="predicted"/>
<keyword evidence="5 8" id="KW-0067">ATP-binding</keyword>
<protein>
    <submittedName>
        <fullName evidence="8">Putative ABC transport system ATP-binding protein</fullName>
    </submittedName>
</protein>
<dbReference type="EMBL" id="QEKT01000011">
    <property type="protein sequence ID" value="PVY82581.1"/>
    <property type="molecule type" value="Genomic_DNA"/>
</dbReference>
<reference evidence="8 9" key="1">
    <citation type="submission" date="2018-04" db="EMBL/GenBank/DDBJ databases">
        <title>Genomic Encyclopedia of Type Strains, Phase IV (KMG-IV): sequencing the most valuable type-strain genomes for metagenomic binning, comparative biology and taxonomic classification.</title>
        <authorList>
            <person name="Goeker M."/>
        </authorList>
    </citation>
    <scope>NUCLEOTIDE SEQUENCE [LARGE SCALE GENOMIC DNA]</scope>
    <source>
        <strain evidence="8 9">DSM 28795</strain>
    </source>
</reference>
<evidence type="ECO:0000256" key="6">
    <source>
        <dbReference type="ARBA" id="ARBA00023136"/>
    </source>
</evidence>
<dbReference type="GO" id="GO:0005524">
    <property type="term" value="F:ATP binding"/>
    <property type="evidence" value="ECO:0007669"/>
    <property type="project" value="UniProtKB-KW"/>
</dbReference>
<keyword evidence="9" id="KW-1185">Reference proteome</keyword>
<keyword evidence="6" id="KW-0472">Membrane</keyword>
<keyword evidence="2" id="KW-0813">Transport</keyword>
<evidence type="ECO:0000256" key="4">
    <source>
        <dbReference type="ARBA" id="ARBA00022741"/>
    </source>
</evidence>
<evidence type="ECO:0000256" key="1">
    <source>
        <dbReference type="ARBA" id="ARBA00004202"/>
    </source>
</evidence>
<dbReference type="PANTHER" id="PTHR42788:SF7">
    <property type="entry name" value="NITRATE ABC TRANSPORTER ATP-BINDING PROTEIN"/>
    <property type="match status" value="1"/>
</dbReference>
<name>A0A2U1D4I6_9LACO</name>
<evidence type="ECO:0000256" key="3">
    <source>
        <dbReference type="ARBA" id="ARBA00022475"/>
    </source>
</evidence>
<dbReference type="InterPro" id="IPR003593">
    <property type="entry name" value="AAA+_ATPase"/>
</dbReference>